<dbReference type="PANTHER" id="PTHR23151:SF90">
    <property type="entry name" value="DIHYDROLIPOYLLYSINE-RESIDUE ACETYLTRANSFERASE COMPONENT OF PYRUVATE DEHYDROGENASE COMPLEX, MITOCHONDRIAL-RELATED"/>
    <property type="match status" value="1"/>
</dbReference>
<dbReference type="CDD" id="cd06849">
    <property type="entry name" value="lipoyl_domain"/>
    <property type="match status" value="1"/>
</dbReference>
<name>A0ABS3X861_9ACTN</name>
<feature type="domain" description="Lipoyl-binding" evidence="6">
    <location>
        <begin position="3"/>
        <end position="78"/>
    </location>
</feature>
<dbReference type="Proteomes" id="UP001519064">
    <property type="component" value="Unassembled WGS sequence"/>
</dbReference>
<feature type="domain" description="Peripheral subunit-binding (PSBD)" evidence="7">
    <location>
        <begin position="122"/>
        <end position="159"/>
    </location>
</feature>
<dbReference type="InterPro" id="IPR045257">
    <property type="entry name" value="E2/Pdx1"/>
</dbReference>
<dbReference type="Gene3D" id="3.30.559.10">
    <property type="entry name" value="Chloramphenicol acetyltransferase-like domain"/>
    <property type="match status" value="1"/>
</dbReference>
<gene>
    <name evidence="8" type="ORF">ITI46_07640</name>
</gene>
<accession>A0ABS3X861</accession>
<evidence type="ECO:0000256" key="5">
    <source>
        <dbReference type="SAM" id="MobiDB-lite"/>
    </source>
</evidence>
<keyword evidence="4" id="KW-0012">Acyltransferase</keyword>
<evidence type="ECO:0000256" key="1">
    <source>
        <dbReference type="ARBA" id="ARBA00001938"/>
    </source>
</evidence>
<dbReference type="PROSITE" id="PS51826">
    <property type="entry name" value="PSBD"/>
    <property type="match status" value="1"/>
</dbReference>
<evidence type="ECO:0000256" key="2">
    <source>
        <dbReference type="ARBA" id="ARBA00007317"/>
    </source>
</evidence>
<evidence type="ECO:0000256" key="4">
    <source>
        <dbReference type="RuleBase" id="RU003423"/>
    </source>
</evidence>
<dbReference type="PROSITE" id="PS50968">
    <property type="entry name" value="BIOTINYL_LIPOYL"/>
    <property type="match status" value="1"/>
</dbReference>
<comment type="similarity">
    <text evidence="2 4">Belongs to the 2-oxoacid dehydrogenase family.</text>
</comment>
<dbReference type="InterPro" id="IPR001078">
    <property type="entry name" value="2-oxoacid_DH_actylTfrase"/>
</dbReference>
<proteinExistence type="inferred from homology"/>
<dbReference type="SUPFAM" id="SSF47005">
    <property type="entry name" value="Peripheral subunit-binding domain of 2-oxo acid dehydrogenase complex"/>
    <property type="match status" value="1"/>
</dbReference>
<dbReference type="Pfam" id="PF00364">
    <property type="entry name" value="Biotin_lipoyl"/>
    <property type="match status" value="1"/>
</dbReference>
<evidence type="ECO:0000259" key="7">
    <source>
        <dbReference type="PROSITE" id="PS51826"/>
    </source>
</evidence>
<dbReference type="Pfam" id="PF02817">
    <property type="entry name" value="E3_binding"/>
    <property type="match status" value="1"/>
</dbReference>
<dbReference type="Pfam" id="PF00198">
    <property type="entry name" value="2-oxoacid_dh"/>
    <property type="match status" value="1"/>
</dbReference>
<evidence type="ECO:0000313" key="9">
    <source>
        <dbReference type="Proteomes" id="UP001519064"/>
    </source>
</evidence>
<feature type="region of interest" description="Disordered" evidence="5">
    <location>
        <begin position="163"/>
        <end position="190"/>
    </location>
</feature>
<comment type="cofactor">
    <cofactor evidence="1 4">
        <name>(R)-lipoate</name>
        <dbReference type="ChEBI" id="CHEBI:83088"/>
    </cofactor>
</comment>
<keyword evidence="4" id="KW-0808">Transferase</keyword>
<dbReference type="Gene3D" id="2.40.50.100">
    <property type="match status" value="1"/>
</dbReference>
<dbReference type="SUPFAM" id="SSF52777">
    <property type="entry name" value="CoA-dependent acyltransferases"/>
    <property type="match status" value="1"/>
</dbReference>
<comment type="caution">
    <text evidence="8">The sequence shown here is derived from an EMBL/GenBank/DDBJ whole genome shotgun (WGS) entry which is preliminary data.</text>
</comment>
<sequence>MAEIPLVMPKMSMTMEDGVLLVWHKAEGDEICSGDVVCEVMTDKVDMEVESPVDGTLLRVVAQPEQTVAVGEPIAYLTTSADDLLGDLLSEPPGPQPDRPAPASEQATSALVAAPPDPTRVAAVPLARRRATELGVDLATLTGTGPGGTIRVPDVEAATRPTAQAIPTPIPTPAPHSRPTDTDTAPARRRPRTVVAHRADAGAAVPHAVVYRDLDLQALVTHRSTYRWAPVVIRAYAAALRDSPLNSRWTGEGSEVWSHVPVAVTVHTGRGPLAPVLADPDQLPIGELDKSLRRLADQARAGKVPLQHLAAATTTVYDLGDMGVDAFQELLTPPQATALAMGAVASQVVPGAAGVEIRTRCRVGLTIDHRAGDCLDAAHLLNAVQRRLDDPSWFGWH</sequence>
<dbReference type="InterPro" id="IPR000089">
    <property type="entry name" value="Biotin_lipoyl"/>
</dbReference>
<dbReference type="EMBL" id="JADKMA010000025">
    <property type="protein sequence ID" value="MBO8191564.1"/>
    <property type="molecule type" value="Genomic_DNA"/>
</dbReference>
<organism evidence="8 9">
    <name type="scientific">Streptomyces oryzae</name>
    <dbReference type="NCBI Taxonomy" id="1434886"/>
    <lineage>
        <taxon>Bacteria</taxon>
        <taxon>Bacillati</taxon>
        <taxon>Actinomycetota</taxon>
        <taxon>Actinomycetes</taxon>
        <taxon>Kitasatosporales</taxon>
        <taxon>Streptomycetaceae</taxon>
        <taxon>Streptomyces</taxon>
    </lineage>
</organism>
<dbReference type="InterPro" id="IPR003016">
    <property type="entry name" value="2-oxoA_DH_lipoyl-BS"/>
</dbReference>
<dbReference type="SUPFAM" id="SSF51230">
    <property type="entry name" value="Single hybrid motif"/>
    <property type="match status" value="1"/>
</dbReference>
<dbReference type="Gene3D" id="4.10.320.10">
    <property type="entry name" value="E3-binding domain"/>
    <property type="match status" value="1"/>
</dbReference>
<keyword evidence="9" id="KW-1185">Reference proteome</keyword>
<evidence type="ECO:0000256" key="3">
    <source>
        <dbReference type="ARBA" id="ARBA00022823"/>
    </source>
</evidence>
<reference evidence="8 9" key="1">
    <citation type="submission" date="2020-11" db="EMBL/GenBank/DDBJ databases">
        <title>Streptomyces spirodelae sp. nov., isolated from duckweed.</title>
        <authorList>
            <person name="Saimee Y."/>
            <person name="Duangmal K."/>
        </authorList>
    </citation>
    <scope>NUCLEOTIDE SEQUENCE [LARGE SCALE GENOMIC DNA]</scope>
    <source>
        <strain evidence="8 9">S16-07</strain>
    </source>
</reference>
<dbReference type="InterPro" id="IPR023213">
    <property type="entry name" value="CAT-like_dom_sf"/>
</dbReference>
<dbReference type="InterPro" id="IPR036625">
    <property type="entry name" value="E3-bd_dom_sf"/>
</dbReference>
<dbReference type="PROSITE" id="PS00189">
    <property type="entry name" value="LIPOYL"/>
    <property type="match status" value="1"/>
</dbReference>
<evidence type="ECO:0000313" key="8">
    <source>
        <dbReference type="EMBL" id="MBO8191564.1"/>
    </source>
</evidence>
<feature type="region of interest" description="Disordered" evidence="5">
    <location>
        <begin position="85"/>
        <end position="110"/>
    </location>
</feature>
<protein>
    <recommendedName>
        <fullName evidence="4">Dihydrolipoamide acetyltransferase component of pyruvate dehydrogenase complex</fullName>
        <ecNumber evidence="4">2.3.1.-</ecNumber>
    </recommendedName>
</protein>
<dbReference type="InterPro" id="IPR004167">
    <property type="entry name" value="PSBD"/>
</dbReference>
<dbReference type="InterPro" id="IPR011053">
    <property type="entry name" value="Single_hybrid_motif"/>
</dbReference>
<keyword evidence="3 4" id="KW-0450">Lipoyl</keyword>
<evidence type="ECO:0000259" key="6">
    <source>
        <dbReference type="PROSITE" id="PS50968"/>
    </source>
</evidence>
<dbReference type="PANTHER" id="PTHR23151">
    <property type="entry name" value="DIHYDROLIPOAMIDE ACETYL/SUCCINYL-TRANSFERASE-RELATED"/>
    <property type="match status" value="1"/>
</dbReference>
<dbReference type="EC" id="2.3.1.-" evidence="4"/>
<dbReference type="RefSeq" id="WP_209238662.1">
    <property type="nucleotide sequence ID" value="NZ_JADKMA010000025.1"/>
</dbReference>